<dbReference type="GO" id="GO:0015031">
    <property type="term" value="P:protein transport"/>
    <property type="evidence" value="ECO:0007669"/>
    <property type="project" value="InterPro"/>
</dbReference>
<feature type="domain" description="AprE-like beta-barrel" evidence="13">
    <location>
        <begin position="322"/>
        <end position="411"/>
    </location>
</feature>
<feature type="domain" description="Lipoyl-binding" evidence="11">
    <location>
        <begin position="47"/>
        <end position="84"/>
    </location>
</feature>
<dbReference type="PATRIC" id="fig|1317118.6.peg.2772"/>
<evidence type="ECO:0000256" key="7">
    <source>
        <dbReference type="ARBA" id="ARBA00022989"/>
    </source>
</evidence>
<gene>
    <name evidence="14" type="ORF">ATO8_13477</name>
</gene>
<dbReference type="Pfam" id="PF26002">
    <property type="entry name" value="Beta-barrel_AprE"/>
    <property type="match status" value="1"/>
</dbReference>
<feature type="domain" description="AprE-like long alpha-helical hairpin" evidence="12">
    <location>
        <begin position="91"/>
        <end position="279"/>
    </location>
</feature>
<dbReference type="STRING" id="1379903.ATO8_13477"/>
<dbReference type="Pfam" id="PF00364">
    <property type="entry name" value="Biotin_lipoyl"/>
    <property type="match status" value="1"/>
</dbReference>
<feature type="coiled-coil region" evidence="10">
    <location>
        <begin position="151"/>
        <end position="199"/>
    </location>
</feature>
<dbReference type="eggNOG" id="COG0845">
    <property type="taxonomic scope" value="Bacteria"/>
</dbReference>
<evidence type="ECO:0000256" key="8">
    <source>
        <dbReference type="ARBA" id="ARBA00023136"/>
    </source>
</evidence>
<name>W4HHC2_9RHOB</name>
<protein>
    <recommendedName>
        <fullName evidence="9">Membrane fusion protein (MFP) family protein</fullName>
    </recommendedName>
</protein>
<organism evidence="14 15">
    <name type="scientific">Roseivivax marinus</name>
    <dbReference type="NCBI Taxonomy" id="1379903"/>
    <lineage>
        <taxon>Bacteria</taxon>
        <taxon>Pseudomonadati</taxon>
        <taxon>Pseudomonadota</taxon>
        <taxon>Alphaproteobacteria</taxon>
        <taxon>Rhodobacterales</taxon>
        <taxon>Roseobacteraceae</taxon>
        <taxon>Roseivivax</taxon>
    </lineage>
</organism>
<dbReference type="PANTHER" id="PTHR30386:SF17">
    <property type="entry name" value="ALKALINE PROTEASE SECRETION PROTEIN APRE"/>
    <property type="match status" value="1"/>
</dbReference>
<evidence type="ECO:0000256" key="2">
    <source>
        <dbReference type="ARBA" id="ARBA00009477"/>
    </source>
</evidence>
<evidence type="ECO:0000256" key="6">
    <source>
        <dbReference type="ARBA" id="ARBA00022692"/>
    </source>
</evidence>
<keyword evidence="8" id="KW-0472">Membrane</keyword>
<keyword evidence="7" id="KW-1133">Transmembrane helix</keyword>
<dbReference type="NCBIfam" id="TIGR01843">
    <property type="entry name" value="type_I_hlyD"/>
    <property type="match status" value="1"/>
</dbReference>
<dbReference type="PRINTS" id="PR01490">
    <property type="entry name" value="RTXTOXIND"/>
</dbReference>
<dbReference type="InterPro" id="IPR050739">
    <property type="entry name" value="MFP"/>
</dbReference>
<keyword evidence="3 9" id="KW-0813">Transport</keyword>
<dbReference type="Proteomes" id="UP000019063">
    <property type="component" value="Unassembled WGS sequence"/>
</dbReference>
<evidence type="ECO:0000256" key="9">
    <source>
        <dbReference type="RuleBase" id="RU365093"/>
    </source>
</evidence>
<evidence type="ECO:0000256" key="3">
    <source>
        <dbReference type="ARBA" id="ARBA00022448"/>
    </source>
</evidence>
<evidence type="ECO:0000256" key="5">
    <source>
        <dbReference type="ARBA" id="ARBA00022519"/>
    </source>
</evidence>
<comment type="similarity">
    <text evidence="2 9">Belongs to the membrane fusion protein (MFP) (TC 8.A.1) family.</text>
</comment>
<keyword evidence="10" id="KW-0175">Coiled coil</keyword>
<keyword evidence="15" id="KW-1185">Reference proteome</keyword>
<keyword evidence="6" id="KW-0812">Transmembrane</keyword>
<evidence type="ECO:0000313" key="15">
    <source>
        <dbReference type="Proteomes" id="UP000019063"/>
    </source>
</evidence>
<sequence length="435" mass="48749">MSSENSDFRLRGPMILGLLVLLLLVGGFGTWAATTNISGAIIAGGQIEVDQNRQVVQHPDGGVVSEILVDEGDVVEAGDVLIRLDPTLLLSELTVVEDQYFELMARRARLQAERDKAEDITFPDEVLEVAQSDEEIADTVEGQRNLFLARNDTTAREIEQLQKRAQQTTDQISGIESQQEALTRQLELIESELADQQSLLDRGLAQASRVLALQREEANLSGRVGELRASKAQAEGRVTEIEIEQLKLETTRREEAITQLRDLQYRERELAEERRRLREQLSRLDITAPVGGVVYGLQVYTPRSVIRAADPVMYIVPQDRPLIITAQVPPIHIDKTFVGQEVTLRFSALDQRQTPELFGKVTQLSADAFTNEERGTSYYRAEIMLSEGQIDRLPEGTTLIPGMPVEAFIRTADRTPLAYLTKPFTDYFAKAFRES</sequence>
<keyword evidence="5 9" id="KW-0997">Cell inner membrane</keyword>
<dbReference type="EMBL" id="AQQW01000008">
    <property type="protein sequence ID" value="ETW12109.1"/>
    <property type="molecule type" value="Genomic_DNA"/>
</dbReference>
<evidence type="ECO:0000256" key="4">
    <source>
        <dbReference type="ARBA" id="ARBA00022475"/>
    </source>
</evidence>
<evidence type="ECO:0000256" key="10">
    <source>
        <dbReference type="SAM" id="Coils"/>
    </source>
</evidence>
<comment type="subcellular location">
    <subcellularLocation>
        <location evidence="1 9">Cell inner membrane</location>
        <topology evidence="1 9">Single-pass membrane protein</topology>
    </subcellularLocation>
</comment>
<dbReference type="InterPro" id="IPR000089">
    <property type="entry name" value="Biotin_lipoyl"/>
</dbReference>
<dbReference type="InterPro" id="IPR010129">
    <property type="entry name" value="T1SS_HlyD"/>
</dbReference>
<evidence type="ECO:0000259" key="12">
    <source>
        <dbReference type="Pfam" id="PF25994"/>
    </source>
</evidence>
<dbReference type="RefSeq" id="WP_043845095.1">
    <property type="nucleotide sequence ID" value="NZ_AQQW01000008.1"/>
</dbReference>
<evidence type="ECO:0000259" key="11">
    <source>
        <dbReference type="Pfam" id="PF00364"/>
    </source>
</evidence>
<reference evidence="14 15" key="1">
    <citation type="journal article" date="2014" name="Antonie Van Leeuwenhoek">
        <title>Roseivivax atlanticus sp. nov., isolated from surface seawater of the Atlantic Ocean.</title>
        <authorList>
            <person name="Li G."/>
            <person name="Lai Q."/>
            <person name="Liu X."/>
            <person name="Sun F."/>
            <person name="Shao Z."/>
        </authorList>
    </citation>
    <scope>NUCLEOTIDE SEQUENCE [LARGE SCALE GENOMIC DNA]</scope>
    <source>
        <strain evidence="14 15">22II-s10s</strain>
    </source>
</reference>
<evidence type="ECO:0000313" key="14">
    <source>
        <dbReference type="EMBL" id="ETW12109.1"/>
    </source>
</evidence>
<keyword evidence="4 9" id="KW-1003">Cell membrane</keyword>
<dbReference type="Gene3D" id="2.40.50.100">
    <property type="match status" value="1"/>
</dbReference>
<feature type="coiled-coil region" evidence="10">
    <location>
        <begin position="229"/>
        <end position="287"/>
    </location>
</feature>
<evidence type="ECO:0000259" key="13">
    <source>
        <dbReference type="Pfam" id="PF26002"/>
    </source>
</evidence>
<evidence type="ECO:0000256" key="1">
    <source>
        <dbReference type="ARBA" id="ARBA00004377"/>
    </source>
</evidence>
<dbReference type="PANTHER" id="PTHR30386">
    <property type="entry name" value="MEMBRANE FUSION SUBUNIT OF EMRAB-TOLC MULTIDRUG EFFLUX PUMP"/>
    <property type="match status" value="1"/>
</dbReference>
<dbReference type="SUPFAM" id="SSF51230">
    <property type="entry name" value="Single hybrid motif"/>
    <property type="match status" value="1"/>
</dbReference>
<dbReference type="Pfam" id="PF25994">
    <property type="entry name" value="HH_AprE"/>
    <property type="match status" value="1"/>
</dbReference>
<comment type="caution">
    <text evidence="14">The sequence shown here is derived from an EMBL/GenBank/DDBJ whole genome shotgun (WGS) entry which is preliminary data.</text>
</comment>
<dbReference type="AlphaFoldDB" id="W4HHC2"/>
<accession>W4HHC2</accession>
<dbReference type="GO" id="GO:0005886">
    <property type="term" value="C:plasma membrane"/>
    <property type="evidence" value="ECO:0007669"/>
    <property type="project" value="UniProtKB-SubCell"/>
</dbReference>
<dbReference type="InterPro" id="IPR058982">
    <property type="entry name" value="Beta-barrel_AprE"/>
</dbReference>
<dbReference type="InterPro" id="IPR011053">
    <property type="entry name" value="Single_hybrid_motif"/>
</dbReference>
<proteinExistence type="inferred from homology"/>
<dbReference type="Gene3D" id="2.40.30.170">
    <property type="match status" value="1"/>
</dbReference>
<dbReference type="InterPro" id="IPR058781">
    <property type="entry name" value="HH_AprE-like"/>
</dbReference>